<gene>
    <name evidence="8" type="primary">mntP</name>
    <name evidence="9" type="ORF">C8N47_11298</name>
</gene>
<dbReference type="InterPro" id="IPR022929">
    <property type="entry name" value="Put_MntP"/>
</dbReference>
<feature type="transmembrane region" description="Helical" evidence="8">
    <location>
        <begin position="134"/>
        <end position="152"/>
    </location>
</feature>
<evidence type="ECO:0000256" key="7">
    <source>
        <dbReference type="ARBA" id="ARBA00023211"/>
    </source>
</evidence>
<dbReference type="HAMAP" id="MF_01521">
    <property type="entry name" value="MntP_pump"/>
    <property type="match status" value="1"/>
</dbReference>
<evidence type="ECO:0000256" key="1">
    <source>
        <dbReference type="ARBA" id="ARBA00022448"/>
    </source>
</evidence>
<comment type="similarity">
    <text evidence="8">Belongs to the MntP (TC 9.B.29) family.</text>
</comment>
<dbReference type="GO" id="GO:0005384">
    <property type="term" value="F:manganese ion transmembrane transporter activity"/>
    <property type="evidence" value="ECO:0007669"/>
    <property type="project" value="UniProtKB-UniRule"/>
</dbReference>
<keyword evidence="6 8" id="KW-0472">Membrane</keyword>
<evidence type="ECO:0000256" key="3">
    <source>
        <dbReference type="ARBA" id="ARBA00022692"/>
    </source>
</evidence>
<feature type="transmembrane region" description="Helical" evidence="8">
    <location>
        <begin position="164"/>
        <end position="181"/>
    </location>
</feature>
<evidence type="ECO:0000256" key="6">
    <source>
        <dbReference type="ARBA" id="ARBA00023136"/>
    </source>
</evidence>
<comment type="caution">
    <text evidence="9">The sequence shown here is derived from an EMBL/GenBank/DDBJ whole genome shotgun (WGS) entry which is preliminary data.</text>
</comment>
<reference evidence="9 10" key="1">
    <citation type="submission" date="2018-04" db="EMBL/GenBank/DDBJ databases">
        <title>Genomic Encyclopedia of Archaeal and Bacterial Type Strains, Phase II (KMG-II): from individual species to whole genera.</title>
        <authorList>
            <person name="Goeker M."/>
        </authorList>
    </citation>
    <scope>NUCLEOTIDE SEQUENCE [LARGE SCALE GENOMIC DNA]</scope>
    <source>
        <strain evidence="9 10">DSM 28823</strain>
    </source>
</reference>
<evidence type="ECO:0000313" key="9">
    <source>
        <dbReference type="EMBL" id="PTN07936.1"/>
    </source>
</evidence>
<feature type="transmembrane region" description="Helical" evidence="8">
    <location>
        <begin position="68"/>
        <end position="86"/>
    </location>
</feature>
<keyword evidence="3 8" id="KW-0812">Transmembrane</keyword>
<dbReference type="PANTHER" id="PTHR35529">
    <property type="entry name" value="MANGANESE EFFLUX PUMP MNTP-RELATED"/>
    <property type="match status" value="1"/>
</dbReference>
<organism evidence="9 10">
    <name type="scientific">Mangrovibacterium marinum</name>
    <dbReference type="NCBI Taxonomy" id="1639118"/>
    <lineage>
        <taxon>Bacteria</taxon>
        <taxon>Pseudomonadati</taxon>
        <taxon>Bacteroidota</taxon>
        <taxon>Bacteroidia</taxon>
        <taxon>Marinilabiliales</taxon>
        <taxon>Prolixibacteraceae</taxon>
        <taxon>Mangrovibacterium</taxon>
    </lineage>
</organism>
<evidence type="ECO:0000256" key="5">
    <source>
        <dbReference type="ARBA" id="ARBA00023065"/>
    </source>
</evidence>
<name>A0A2T5C052_9BACT</name>
<keyword evidence="5 8" id="KW-0406">Ion transport</keyword>
<sequence>MYYYTIIVLAMGLSVDSFAVSVSSGLSLPKIRFFQAAKLAFLLAVFQAAMPVLGWLLENSIRRFIEPVDHWIAFGLLSLIGGKMILETRKTKEERTGLDPMIFKVALVLAFATSIDAMAVGFGMAMMMERITPAVLIIGSITFIASMLGVLIGKKSGSQVSKHAEIVGGVILILIGCRILLEHLHLWP</sequence>
<evidence type="ECO:0000256" key="4">
    <source>
        <dbReference type="ARBA" id="ARBA00022989"/>
    </source>
</evidence>
<feature type="transmembrane region" description="Helical" evidence="8">
    <location>
        <begin position="6"/>
        <end position="27"/>
    </location>
</feature>
<feature type="transmembrane region" description="Helical" evidence="8">
    <location>
        <begin position="39"/>
        <end position="56"/>
    </location>
</feature>
<evidence type="ECO:0000313" key="10">
    <source>
        <dbReference type="Proteomes" id="UP000243525"/>
    </source>
</evidence>
<evidence type="ECO:0000256" key="2">
    <source>
        <dbReference type="ARBA" id="ARBA00022475"/>
    </source>
</evidence>
<dbReference type="Pfam" id="PF02659">
    <property type="entry name" value="Mntp"/>
    <property type="match status" value="1"/>
</dbReference>
<dbReference type="EMBL" id="QAAD01000012">
    <property type="protein sequence ID" value="PTN07936.1"/>
    <property type="molecule type" value="Genomic_DNA"/>
</dbReference>
<dbReference type="AlphaFoldDB" id="A0A2T5C052"/>
<feature type="transmembrane region" description="Helical" evidence="8">
    <location>
        <begin position="107"/>
        <end position="128"/>
    </location>
</feature>
<keyword evidence="7 8" id="KW-0464">Manganese</keyword>
<keyword evidence="1 8" id="KW-0813">Transport</keyword>
<protein>
    <recommendedName>
        <fullName evidence="8">Putative manganese efflux pump MntP</fullName>
    </recommendedName>
</protein>
<dbReference type="PANTHER" id="PTHR35529:SF1">
    <property type="entry name" value="MANGANESE EFFLUX PUMP MNTP-RELATED"/>
    <property type="match status" value="1"/>
</dbReference>
<keyword evidence="2 8" id="KW-1003">Cell membrane</keyword>
<accession>A0A2T5C052</accession>
<dbReference type="RefSeq" id="WP_170111386.1">
    <property type="nucleotide sequence ID" value="NZ_OY782574.1"/>
</dbReference>
<proteinExistence type="inferred from homology"/>
<comment type="function">
    <text evidence="8">Probably functions as a manganese efflux pump.</text>
</comment>
<dbReference type="GO" id="GO:0005886">
    <property type="term" value="C:plasma membrane"/>
    <property type="evidence" value="ECO:0007669"/>
    <property type="project" value="UniProtKB-SubCell"/>
</dbReference>
<evidence type="ECO:0000256" key="8">
    <source>
        <dbReference type="HAMAP-Rule" id="MF_01521"/>
    </source>
</evidence>
<keyword evidence="4 8" id="KW-1133">Transmembrane helix</keyword>
<comment type="subcellular location">
    <subcellularLocation>
        <location evidence="8">Cell membrane</location>
        <topology evidence="8">Multi-pass membrane protein</topology>
    </subcellularLocation>
</comment>
<dbReference type="Proteomes" id="UP000243525">
    <property type="component" value="Unassembled WGS sequence"/>
</dbReference>
<dbReference type="InterPro" id="IPR003810">
    <property type="entry name" value="Mntp/YtaF"/>
</dbReference>
<keyword evidence="10" id="KW-1185">Reference proteome</keyword>